<gene>
    <name evidence="1" type="ORF">TSPGSL018_23464</name>
</gene>
<dbReference type="EMBL" id="GBEZ01024602">
    <property type="protein sequence ID" value="JAC62401.1"/>
    <property type="molecule type" value="Transcribed_RNA"/>
</dbReference>
<dbReference type="AlphaFoldDB" id="A0A061QVP7"/>
<organism evidence="1">
    <name type="scientific">Tetraselmis sp. GSL018</name>
    <dbReference type="NCBI Taxonomy" id="582737"/>
    <lineage>
        <taxon>Eukaryota</taxon>
        <taxon>Viridiplantae</taxon>
        <taxon>Chlorophyta</taxon>
        <taxon>core chlorophytes</taxon>
        <taxon>Chlorodendrophyceae</taxon>
        <taxon>Chlorodendrales</taxon>
        <taxon>Chlorodendraceae</taxon>
        <taxon>Tetraselmis</taxon>
    </lineage>
</organism>
<sequence length="77" mass="8986">MMDVLDRCVPLTSSQELLRGEEEVQEEKHLNQYRKLQQVIAKSYPYGRDVSVQKSHAFCFFIFNAIFNEVSKAVDKC</sequence>
<name>A0A061QVP7_9CHLO</name>
<accession>A0A061QVP7</accession>
<proteinExistence type="predicted"/>
<evidence type="ECO:0000313" key="1">
    <source>
        <dbReference type="EMBL" id="JAC62401.1"/>
    </source>
</evidence>
<protein>
    <submittedName>
        <fullName evidence="1">Uncharacterized protein</fullName>
    </submittedName>
</protein>
<reference evidence="1" key="1">
    <citation type="submission" date="2014-05" db="EMBL/GenBank/DDBJ databases">
        <title>The transcriptome of the halophilic microalga Tetraselmis sp. GSL018 isolated from the Great Salt Lake, Utah.</title>
        <authorList>
            <person name="Jinkerson R.E."/>
            <person name="D'Adamo S."/>
            <person name="Posewitz M.C."/>
        </authorList>
    </citation>
    <scope>NUCLEOTIDE SEQUENCE</scope>
    <source>
        <strain evidence="1">GSL018</strain>
    </source>
</reference>